<protein>
    <submittedName>
        <fullName evidence="4">Uncharacterized protein</fullName>
    </submittedName>
</protein>
<evidence type="ECO:0000313" key="4">
    <source>
        <dbReference type="EMBL" id="OSS52296.1"/>
    </source>
</evidence>
<reference evidence="4 5" key="1">
    <citation type="journal article" date="2017" name="Genome Announc.">
        <title>Genome sequence of the saprophytic ascomycete Epicoccum nigrum ICMP 19927 strain isolated from New Zealand.</title>
        <authorList>
            <person name="Fokin M."/>
            <person name="Fleetwood D."/>
            <person name="Weir B.S."/>
            <person name="Villas-Boas S.G."/>
        </authorList>
    </citation>
    <scope>NUCLEOTIDE SEQUENCE [LARGE SCALE GENOMIC DNA]</scope>
    <source>
        <strain evidence="4 5">ICMP 19927</strain>
    </source>
</reference>
<keyword evidence="2" id="KW-0812">Transmembrane</keyword>
<proteinExistence type="predicted"/>
<dbReference type="InParanoid" id="A0A1Y2M861"/>
<keyword evidence="2" id="KW-1133">Transmembrane helix</keyword>
<evidence type="ECO:0000256" key="1">
    <source>
        <dbReference type="SAM" id="MobiDB-lite"/>
    </source>
</evidence>
<dbReference type="Proteomes" id="UP000193240">
    <property type="component" value="Unassembled WGS sequence"/>
</dbReference>
<keyword evidence="5" id="KW-1185">Reference proteome</keyword>
<dbReference type="OMA" id="NICSGYQ"/>
<evidence type="ECO:0000256" key="2">
    <source>
        <dbReference type="SAM" id="Phobius"/>
    </source>
</evidence>
<name>A0A1Y2M861_EPING</name>
<dbReference type="EMBL" id="KZ107839">
    <property type="protein sequence ID" value="OSS52296.1"/>
    <property type="molecule type" value="Genomic_DNA"/>
</dbReference>
<accession>A0A1Y2M861</accession>
<organism evidence="4 5">
    <name type="scientific">Epicoccum nigrum</name>
    <name type="common">Soil fungus</name>
    <name type="synonym">Epicoccum purpurascens</name>
    <dbReference type="NCBI Taxonomy" id="105696"/>
    <lineage>
        <taxon>Eukaryota</taxon>
        <taxon>Fungi</taxon>
        <taxon>Dikarya</taxon>
        <taxon>Ascomycota</taxon>
        <taxon>Pezizomycotina</taxon>
        <taxon>Dothideomycetes</taxon>
        <taxon>Pleosporomycetidae</taxon>
        <taxon>Pleosporales</taxon>
        <taxon>Pleosporineae</taxon>
        <taxon>Didymellaceae</taxon>
        <taxon>Epicoccum</taxon>
    </lineage>
</organism>
<evidence type="ECO:0000256" key="3">
    <source>
        <dbReference type="SAM" id="SignalP"/>
    </source>
</evidence>
<keyword evidence="3" id="KW-0732">Signal</keyword>
<dbReference type="STRING" id="105696.A0A1Y2M861"/>
<dbReference type="AlphaFoldDB" id="A0A1Y2M861"/>
<feature type="chain" id="PRO_5013277121" evidence="3">
    <location>
        <begin position="23"/>
        <end position="213"/>
    </location>
</feature>
<feature type="region of interest" description="Disordered" evidence="1">
    <location>
        <begin position="120"/>
        <end position="139"/>
    </location>
</feature>
<sequence>MPRLPTFLRLALLAALTTTISATSHVALFTDARCQDTYKALDGPNGYPNGTCTDMRRSGEYGSLQVVGLDPGCAVTIYMDDPETTVCGGLQKEIQMGECWNSTWAYYSIDMCDIGALNAPSSTPSSTPPPSSSSSPSPSTLAAAIVGALAGLALVLGLALWLLRRKSRAKKRLQEMHQHGAHSSGVEVEANPFRGEMDASLQRHEVHAQEKTV</sequence>
<keyword evidence="2" id="KW-0472">Membrane</keyword>
<feature type="signal peptide" evidence="3">
    <location>
        <begin position="1"/>
        <end position="22"/>
    </location>
</feature>
<feature type="transmembrane region" description="Helical" evidence="2">
    <location>
        <begin position="141"/>
        <end position="163"/>
    </location>
</feature>
<gene>
    <name evidence="4" type="ORF">B5807_02557</name>
</gene>
<evidence type="ECO:0000313" key="5">
    <source>
        <dbReference type="Proteomes" id="UP000193240"/>
    </source>
</evidence>